<name>A0A1S3D2T5_DIACI</name>
<organism evidence="1 2">
    <name type="scientific">Diaphorina citri</name>
    <name type="common">Asian citrus psyllid</name>
    <dbReference type="NCBI Taxonomy" id="121845"/>
    <lineage>
        <taxon>Eukaryota</taxon>
        <taxon>Metazoa</taxon>
        <taxon>Ecdysozoa</taxon>
        <taxon>Arthropoda</taxon>
        <taxon>Hexapoda</taxon>
        <taxon>Insecta</taxon>
        <taxon>Pterygota</taxon>
        <taxon>Neoptera</taxon>
        <taxon>Paraneoptera</taxon>
        <taxon>Hemiptera</taxon>
        <taxon>Sternorrhyncha</taxon>
        <taxon>Psylloidea</taxon>
        <taxon>Psyllidae</taxon>
        <taxon>Diaphorininae</taxon>
        <taxon>Diaphorina</taxon>
    </lineage>
</organism>
<accession>A0A1S3D2T5</accession>
<protein>
    <submittedName>
        <fullName evidence="2">Uncharacterized protein LOC103510313</fullName>
    </submittedName>
</protein>
<evidence type="ECO:0000313" key="2">
    <source>
        <dbReference type="RefSeq" id="XP_008473185.2"/>
    </source>
</evidence>
<dbReference type="GeneID" id="103510313"/>
<dbReference type="STRING" id="121845.A0A1S3D2T5"/>
<dbReference type="KEGG" id="dci:103510313"/>
<proteinExistence type="predicted"/>
<reference evidence="2" key="1">
    <citation type="submission" date="2025-08" db="UniProtKB">
        <authorList>
            <consortium name="RefSeq"/>
        </authorList>
    </citation>
    <scope>IDENTIFICATION</scope>
</reference>
<dbReference type="RefSeq" id="XP_008473185.2">
    <property type="nucleotide sequence ID" value="XM_008474963.3"/>
</dbReference>
<dbReference type="Proteomes" id="UP000079169">
    <property type="component" value="Unplaced"/>
</dbReference>
<gene>
    <name evidence="2" type="primary">LOC103510313</name>
</gene>
<keyword evidence="1" id="KW-1185">Reference proteome</keyword>
<dbReference type="PaxDb" id="121845-A0A1S3D2T5"/>
<evidence type="ECO:0000313" key="1">
    <source>
        <dbReference type="Proteomes" id="UP000079169"/>
    </source>
</evidence>
<sequence>MLGSLSMIESKNELLQTMSEADQVKYFKLMQLWFQQKINKTTYDKEITKLLNKTQNELHKRFILIFLHKHVTYSKHKYMNFHYDEENNKQEFESKPNVNVNGASEQFAHVDKKMKVSHETEYYFEPADIFPFVPPVNVDYDQNSLLTTNKDSYLMGLLQVIAWQQGIQDGAPNKEIGALVQYAVNTFIKNLLTTIVTQKKTFKVKGSNFICDIGKHMPNPWLKSSHIYRTQQSSRYPLVKIKSYLSEKRSLLKNENFHTAMDIANSVQFNLLNKKPNHRVSLEDVLYVVMNNVNNVIPLQDLQYTLYENILPTRTPT</sequence>
<dbReference type="AlphaFoldDB" id="A0A1S3D2T5"/>